<dbReference type="Pfam" id="PF08240">
    <property type="entry name" value="ADH_N"/>
    <property type="match status" value="1"/>
</dbReference>
<accession>A0ABS2MVV8</accession>
<evidence type="ECO:0000256" key="1">
    <source>
        <dbReference type="ARBA" id="ARBA00023002"/>
    </source>
</evidence>
<feature type="domain" description="Alcohol dehydrogenase-like C-terminal" evidence="2">
    <location>
        <begin position="170"/>
        <end position="297"/>
    </location>
</feature>
<feature type="domain" description="Alcohol dehydrogenase-like N-terminal" evidence="3">
    <location>
        <begin position="24"/>
        <end position="131"/>
    </location>
</feature>
<protein>
    <submittedName>
        <fullName evidence="4">2-desacetyl-2-hydroxyethyl bacteriochlorophyllide A dehydrogenase</fullName>
    </submittedName>
</protein>
<dbReference type="InterPro" id="IPR050129">
    <property type="entry name" value="Zn_alcohol_dh"/>
</dbReference>
<comment type="caution">
    <text evidence="4">The sequence shown here is derived from an EMBL/GenBank/DDBJ whole genome shotgun (WGS) entry which is preliminary data.</text>
</comment>
<organism evidence="4 5">
    <name type="scientific">Aquibacillus albus</name>
    <dbReference type="NCBI Taxonomy" id="1168171"/>
    <lineage>
        <taxon>Bacteria</taxon>
        <taxon>Bacillati</taxon>
        <taxon>Bacillota</taxon>
        <taxon>Bacilli</taxon>
        <taxon>Bacillales</taxon>
        <taxon>Bacillaceae</taxon>
        <taxon>Aquibacillus</taxon>
    </lineage>
</organism>
<gene>
    <name evidence="4" type="ORF">JOC48_000464</name>
</gene>
<evidence type="ECO:0000259" key="2">
    <source>
        <dbReference type="Pfam" id="PF00107"/>
    </source>
</evidence>
<dbReference type="PANTHER" id="PTHR43401:SF3">
    <property type="entry name" value="L-GALACTONATE-5-DEHYDROGENASE"/>
    <property type="match status" value="1"/>
</dbReference>
<name>A0ABS2MVV8_9BACI</name>
<dbReference type="InterPro" id="IPR036291">
    <property type="entry name" value="NAD(P)-bd_dom_sf"/>
</dbReference>
<evidence type="ECO:0000259" key="3">
    <source>
        <dbReference type="Pfam" id="PF08240"/>
    </source>
</evidence>
<keyword evidence="5" id="KW-1185">Reference proteome</keyword>
<dbReference type="CDD" id="cd08261">
    <property type="entry name" value="Zn_ADH7"/>
    <property type="match status" value="1"/>
</dbReference>
<evidence type="ECO:0000313" key="5">
    <source>
        <dbReference type="Proteomes" id="UP001296943"/>
    </source>
</evidence>
<dbReference type="PANTHER" id="PTHR43401">
    <property type="entry name" value="L-THREONINE 3-DEHYDROGENASE"/>
    <property type="match status" value="1"/>
</dbReference>
<dbReference type="EMBL" id="JAFBDR010000002">
    <property type="protein sequence ID" value="MBM7569986.1"/>
    <property type="molecule type" value="Genomic_DNA"/>
</dbReference>
<dbReference type="SUPFAM" id="SSF50129">
    <property type="entry name" value="GroES-like"/>
    <property type="match status" value="1"/>
</dbReference>
<reference evidence="4 5" key="1">
    <citation type="submission" date="2021-01" db="EMBL/GenBank/DDBJ databases">
        <title>Genomic Encyclopedia of Type Strains, Phase IV (KMG-IV): sequencing the most valuable type-strain genomes for metagenomic binning, comparative biology and taxonomic classification.</title>
        <authorList>
            <person name="Goeker M."/>
        </authorList>
    </citation>
    <scope>NUCLEOTIDE SEQUENCE [LARGE SCALE GENOMIC DNA]</scope>
    <source>
        <strain evidence="4 5">DSM 23711</strain>
    </source>
</reference>
<keyword evidence="1" id="KW-0560">Oxidoreductase</keyword>
<dbReference type="Proteomes" id="UP001296943">
    <property type="component" value="Unassembled WGS sequence"/>
</dbReference>
<dbReference type="SUPFAM" id="SSF51735">
    <property type="entry name" value="NAD(P)-binding Rossmann-fold domains"/>
    <property type="match status" value="1"/>
</dbReference>
<dbReference type="InterPro" id="IPR013154">
    <property type="entry name" value="ADH-like_N"/>
</dbReference>
<dbReference type="Pfam" id="PF00107">
    <property type="entry name" value="ADH_zinc_N"/>
    <property type="match status" value="1"/>
</dbReference>
<dbReference type="InterPro" id="IPR013149">
    <property type="entry name" value="ADH-like_C"/>
</dbReference>
<dbReference type="Gene3D" id="3.90.180.10">
    <property type="entry name" value="Medium-chain alcohol dehydrogenases, catalytic domain"/>
    <property type="match status" value="1"/>
</dbReference>
<dbReference type="InterPro" id="IPR011032">
    <property type="entry name" value="GroES-like_sf"/>
</dbReference>
<sequence length="337" mass="37319">MKGVTCVEPNLFKRVELEQPKAESGNAIVSIKRIGICGTDLHAYKGNQPFFQYPRVLGHELAGEIESIEENSQGLEKGDQVTIIPYLECGECRACRIGKTNCCTQMKVLGVHVDGGMREKISVPYDHLIKTKGMSLDETAVVEPLSIGAHAVRRSGIQKGEFALVIGAGPIGLGVMAFAKQQGAKVIAMDIDEKRLEFCRNWVKVDHIVNALKSPTENLNEITDGDMPSVVFDATGNKQSMQHSFDYPANGGKLIFVGLVKSDITFFDPDFHSKELTLMSSRNATKEDFFHVIQSIKNGDIDVNEYITHRANFDQVIEQFESWLKPESNVVKAMVEL</sequence>
<dbReference type="Gene3D" id="3.40.50.720">
    <property type="entry name" value="NAD(P)-binding Rossmann-like Domain"/>
    <property type="match status" value="1"/>
</dbReference>
<dbReference type="RefSeq" id="WP_204497432.1">
    <property type="nucleotide sequence ID" value="NZ_JAFBDR010000002.1"/>
</dbReference>
<evidence type="ECO:0000313" key="4">
    <source>
        <dbReference type="EMBL" id="MBM7569986.1"/>
    </source>
</evidence>
<proteinExistence type="predicted"/>